<dbReference type="AlphaFoldDB" id="A0AAW4MVX7"/>
<keyword evidence="4" id="KW-1185">Reference proteome</keyword>
<evidence type="ECO:0000313" key="1">
    <source>
        <dbReference type="EMBL" id="MBV3383467.1"/>
    </source>
</evidence>
<sequence length="55" mass="6115">MSILRMIGSMLAAMQANKSAKSIIQQQADTDDNADSDDDFMMTIAQSSLNWMEKD</sequence>
<dbReference type="Proteomes" id="UP001196408">
    <property type="component" value="Unassembled WGS sequence"/>
</dbReference>
<evidence type="ECO:0000313" key="3">
    <source>
        <dbReference type="Proteomes" id="UP001196408"/>
    </source>
</evidence>
<proteinExistence type="predicted"/>
<dbReference type="EMBL" id="JAHOEL010000079">
    <property type="protein sequence ID" value="MBV3393502.1"/>
    <property type="molecule type" value="Genomic_DNA"/>
</dbReference>
<protein>
    <submittedName>
        <fullName evidence="1">Uncharacterized protein</fullName>
    </submittedName>
</protein>
<comment type="caution">
    <text evidence="1">The sequence shown here is derived from an EMBL/GenBank/DDBJ whole genome shotgun (WGS) entry which is preliminary data.</text>
</comment>
<dbReference type="Proteomes" id="UP001197492">
    <property type="component" value="Unassembled WGS sequence"/>
</dbReference>
<gene>
    <name evidence="1" type="ORF">KSV97_09640</name>
    <name evidence="2" type="ORF">KSW06_09630</name>
</gene>
<evidence type="ECO:0000313" key="2">
    <source>
        <dbReference type="EMBL" id="MBV3393502.1"/>
    </source>
</evidence>
<dbReference type="EMBL" id="JAHOEF010000079">
    <property type="protein sequence ID" value="MBV3383467.1"/>
    <property type="molecule type" value="Genomic_DNA"/>
</dbReference>
<reference evidence="1 4" key="1">
    <citation type="submission" date="2021-06" db="EMBL/GenBank/DDBJ databases">
        <title>Collection of gut derived symbiotic bacterial strains cultured from healthy donors.</title>
        <authorList>
            <person name="Lin H."/>
            <person name="Littmann E."/>
            <person name="Pamer E.G."/>
        </authorList>
    </citation>
    <scope>NUCLEOTIDE SEQUENCE</scope>
    <source>
        <strain evidence="2 4">MSK.21.70</strain>
        <strain evidence="1">MSK.21.82</strain>
    </source>
</reference>
<organism evidence="1 3">
    <name type="scientific">Catenibacterium mitsuokai</name>
    <dbReference type="NCBI Taxonomy" id="100886"/>
    <lineage>
        <taxon>Bacteria</taxon>
        <taxon>Bacillati</taxon>
        <taxon>Bacillota</taxon>
        <taxon>Erysipelotrichia</taxon>
        <taxon>Erysipelotrichales</taxon>
        <taxon>Coprobacillaceae</taxon>
        <taxon>Catenibacterium</taxon>
    </lineage>
</organism>
<name>A0AAW4MVX7_9FIRM</name>
<evidence type="ECO:0000313" key="4">
    <source>
        <dbReference type="Proteomes" id="UP001197492"/>
    </source>
</evidence>
<dbReference type="RefSeq" id="WP_217748149.1">
    <property type="nucleotide sequence ID" value="NZ_JAHOEB010000080.1"/>
</dbReference>
<accession>A0AAW4MVX7</accession>